<keyword evidence="5" id="KW-0460">Magnesium</keyword>
<organism evidence="7 8">
    <name type="scientific">Sphaerobolus stellatus (strain SS14)</name>
    <dbReference type="NCBI Taxonomy" id="990650"/>
    <lineage>
        <taxon>Eukaryota</taxon>
        <taxon>Fungi</taxon>
        <taxon>Dikarya</taxon>
        <taxon>Basidiomycota</taxon>
        <taxon>Agaricomycotina</taxon>
        <taxon>Agaricomycetes</taxon>
        <taxon>Phallomycetidae</taxon>
        <taxon>Geastrales</taxon>
        <taxon>Sphaerobolaceae</taxon>
        <taxon>Sphaerobolus</taxon>
    </lineage>
</organism>
<evidence type="ECO:0000313" key="7">
    <source>
        <dbReference type="EMBL" id="KIJ31776.1"/>
    </source>
</evidence>
<dbReference type="GO" id="GO:0046872">
    <property type="term" value="F:metal ion binding"/>
    <property type="evidence" value="ECO:0007669"/>
    <property type="project" value="UniProtKB-KW"/>
</dbReference>
<dbReference type="GO" id="GO:0019829">
    <property type="term" value="F:ATPase-coupled monoatomic cation transmembrane transporter activity"/>
    <property type="evidence" value="ECO:0007669"/>
    <property type="project" value="TreeGrafter"/>
</dbReference>
<keyword evidence="2" id="KW-0479">Metal-binding</keyword>
<evidence type="ECO:0000256" key="2">
    <source>
        <dbReference type="ARBA" id="ARBA00022723"/>
    </source>
</evidence>
<dbReference type="Gene3D" id="3.40.1110.10">
    <property type="entry name" value="Calcium-transporting ATPase, cytoplasmic domain N"/>
    <property type="match status" value="1"/>
</dbReference>
<name>A0A0C9V2L6_SPHS4</name>
<dbReference type="PANTHER" id="PTHR45630:SF7">
    <property type="entry name" value="ENDOPLASMIC RETICULUM TRANSMEMBRANE HELIX TRANSLOCASE"/>
    <property type="match status" value="1"/>
</dbReference>
<dbReference type="InterPro" id="IPR023299">
    <property type="entry name" value="ATPase_P-typ_cyto_dom_N"/>
</dbReference>
<protein>
    <submittedName>
        <fullName evidence="7">Uncharacterized protein</fullName>
    </submittedName>
</protein>
<evidence type="ECO:0000313" key="8">
    <source>
        <dbReference type="Proteomes" id="UP000054279"/>
    </source>
</evidence>
<dbReference type="AlphaFoldDB" id="A0A0C9V2L6"/>
<keyword evidence="6" id="KW-1278">Translocase</keyword>
<evidence type="ECO:0000256" key="6">
    <source>
        <dbReference type="ARBA" id="ARBA00022967"/>
    </source>
</evidence>
<proteinExistence type="predicted"/>
<dbReference type="HOGENOM" id="CLU_1670495_0_0_1"/>
<evidence type="ECO:0000256" key="4">
    <source>
        <dbReference type="ARBA" id="ARBA00022840"/>
    </source>
</evidence>
<dbReference type="Proteomes" id="UP000054279">
    <property type="component" value="Unassembled WGS sequence"/>
</dbReference>
<evidence type="ECO:0000256" key="3">
    <source>
        <dbReference type="ARBA" id="ARBA00022741"/>
    </source>
</evidence>
<dbReference type="EMBL" id="KN837237">
    <property type="protein sequence ID" value="KIJ31776.1"/>
    <property type="molecule type" value="Genomic_DNA"/>
</dbReference>
<accession>A0A0C9V2L6</accession>
<dbReference type="PANTHER" id="PTHR45630">
    <property type="entry name" value="CATION-TRANSPORTING ATPASE-RELATED"/>
    <property type="match status" value="1"/>
</dbReference>
<reference evidence="7 8" key="1">
    <citation type="submission" date="2014-06" db="EMBL/GenBank/DDBJ databases">
        <title>Evolutionary Origins and Diversification of the Mycorrhizal Mutualists.</title>
        <authorList>
            <consortium name="DOE Joint Genome Institute"/>
            <consortium name="Mycorrhizal Genomics Consortium"/>
            <person name="Kohler A."/>
            <person name="Kuo A."/>
            <person name="Nagy L.G."/>
            <person name="Floudas D."/>
            <person name="Copeland A."/>
            <person name="Barry K.W."/>
            <person name="Cichocki N."/>
            <person name="Veneault-Fourrey C."/>
            <person name="LaButti K."/>
            <person name="Lindquist E.A."/>
            <person name="Lipzen A."/>
            <person name="Lundell T."/>
            <person name="Morin E."/>
            <person name="Murat C."/>
            <person name="Riley R."/>
            <person name="Ohm R."/>
            <person name="Sun H."/>
            <person name="Tunlid A."/>
            <person name="Henrissat B."/>
            <person name="Grigoriev I.V."/>
            <person name="Hibbett D.S."/>
            <person name="Martin F."/>
        </authorList>
    </citation>
    <scope>NUCLEOTIDE SEQUENCE [LARGE SCALE GENOMIC DNA]</scope>
    <source>
        <strain evidence="7 8">SS14</strain>
    </source>
</reference>
<dbReference type="GO" id="GO:0005524">
    <property type="term" value="F:ATP binding"/>
    <property type="evidence" value="ECO:0007669"/>
    <property type="project" value="UniProtKB-KW"/>
</dbReference>
<keyword evidence="4" id="KW-0067">ATP-binding</keyword>
<dbReference type="InterPro" id="IPR006544">
    <property type="entry name" value="P-type_TPase_V"/>
</dbReference>
<dbReference type="OrthoDB" id="48943at2759"/>
<dbReference type="GO" id="GO:0015662">
    <property type="term" value="F:P-type ion transporter activity"/>
    <property type="evidence" value="ECO:0007669"/>
    <property type="project" value="TreeGrafter"/>
</dbReference>
<keyword evidence="3" id="KW-0547">Nucleotide-binding</keyword>
<sequence length="158" mass="17975">MEKTTLEALDWALGKGDSISPKFNNAPHRTTLHVRRRFQFSSALKRMSTVVSLTQVQLIAAAKGAPETIKGMLSKVPEGYDETYKHFTRRGSRVLALGIKDMDTMSTDKMCYLSSIENTFKQYTYVLLRESDQQASSQHYRDRVKVRWVLGIPLSIEA</sequence>
<evidence type="ECO:0000256" key="5">
    <source>
        <dbReference type="ARBA" id="ARBA00022842"/>
    </source>
</evidence>
<dbReference type="GO" id="GO:0006874">
    <property type="term" value="P:intracellular calcium ion homeostasis"/>
    <property type="evidence" value="ECO:0007669"/>
    <property type="project" value="TreeGrafter"/>
</dbReference>
<evidence type="ECO:0000256" key="1">
    <source>
        <dbReference type="ARBA" id="ARBA00004141"/>
    </source>
</evidence>
<dbReference type="GO" id="GO:0005789">
    <property type="term" value="C:endoplasmic reticulum membrane"/>
    <property type="evidence" value="ECO:0007669"/>
    <property type="project" value="TreeGrafter"/>
</dbReference>
<gene>
    <name evidence="7" type="ORF">M422DRAFT_783698</name>
</gene>
<comment type="subcellular location">
    <subcellularLocation>
        <location evidence="1">Membrane</location>
        <topology evidence="1">Multi-pass membrane protein</topology>
    </subcellularLocation>
</comment>
<dbReference type="SUPFAM" id="SSF81660">
    <property type="entry name" value="Metal cation-transporting ATPase, ATP-binding domain N"/>
    <property type="match status" value="1"/>
</dbReference>
<keyword evidence="8" id="KW-1185">Reference proteome</keyword>